<dbReference type="Proteomes" id="UP000236379">
    <property type="component" value="Unassembled WGS sequence"/>
</dbReference>
<dbReference type="OrthoDB" id="9806359at2"/>
<dbReference type="EMBL" id="PPPD01000002">
    <property type="protein sequence ID" value="PNY79792.1"/>
    <property type="molecule type" value="Genomic_DNA"/>
</dbReference>
<dbReference type="GO" id="GO:0005525">
    <property type="term" value="F:GTP binding"/>
    <property type="evidence" value="ECO:0007669"/>
    <property type="project" value="UniProtKB-KW"/>
</dbReference>
<dbReference type="AlphaFoldDB" id="A0A2K3UTC4"/>
<dbReference type="SUPFAM" id="SSF53448">
    <property type="entry name" value="Nucleotide-diphospho-sugar transferases"/>
    <property type="match status" value="1"/>
</dbReference>
<dbReference type="PANTHER" id="PTHR46390:SF1">
    <property type="entry name" value="MANNOSE-1-PHOSPHATE GUANYLYLTRANSFERASE"/>
    <property type="match status" value="1"/>
</dbReference>
<comment type="similarity">
    <text evidence="1">Belongs to the mannose-6-phosphate isomerase type 2 family.</text>
</comment>
<dbReference type="Pfam" id="PF22640">
    <property type="entry name" value="ManC_GMP_beta-helix"/>
    <property type="match status" value="1"/>
</dbReference>
<dbReference type="Gene3D" id="3.90.550.10">
    <property type="entry name" value="Spore Coat Polysaccharide Biosynthesis Protein SpsA, Chain A"/>
    <property type="match status" value="1"/>
</dbReference>
<dbReference type="InterPro" id="IPR051161">
    <property type="entry name" value="Mannose-6P_isomerase_type2"/>
</dbReference>
<comment type="catalytic activity">
    <reaction evidence="7">
        <text>alpha-D-mannose 1-phosphate + GTP + H(+) = GDP-alpha-D-mannose + diphosphate</text>
        <dbReference type="Rhea" id="RHEA:15229"/>
        <dbReference type="ChEBI" id="CHEBI:15378"/>
        <dbReference type="ChEBI" id="CHEBI:33019"/>
        <dbReference type="ChEBI" id="CHEBI:37565"/>
        <dbReference type="ChEBI" id="CHEBI:57527"/>
        <dbReference type="ChEBI" id="CHEBI:58409"/>
        <dbReference type="EC" id="2.7.7.13"/>
    </reaction>
</comment>
<evidence type="ECO:0000256" key="6">
    <source>
        <dbReference type="ARBA" id="ARBA00023134"/>
    </source>
</evidence>
<dbReference type="InterPro" id="IPR049577">
    <property type="entry name" value="GMPP_N"/>
</dbReference>
<evidence type="ECO:0000256" key="3">
    <source>
        <dbReference type="ARBA" id="ARBA00022679"/>
    </source>
</evidence>
<keyword evidence="5" id="KW-0547">Nucleotide-binding</keyword>
<dbReference type="CDD" id="cd02509">
    <property type="entry name" value="GDP-M1P_Guanylyltransferase"/>
    <property type="match status" value="1"/>
</dbReference>
<evidence type="ECO:0000259" key="8">
    <source>
        <dbReference type="Pfam" id="PF00483"/>
    </source>
</evidence>
<name>A0A2K3UTC4_9DEIO</name>
<dbReference type="GO" id="GO:0004475">
    <property type="term" value="F:mannose-1-phosphate guanylyltransferase (GTP) activity"/>
    <property type="evidence" value="ECO:0007669"/>
    <property type="project" value="UniProtKB-EC"/>
</dbReference>
<evidence type="ECO:0000256" key="7">
    <source>
        <dbReference type="ARBA" id="ARBA00047343"/>
    </source>
</evidence>
<reference evidence="10 11" key="1">
    <citation type="submission" date="2018-01" db="EMBL/GenBank/DDBJ databases">
        <title>Deinococcus koreensis sp. nov., a radiation-resistant bacterium isolated from river water.</title>
        <authorList>
            <person name="Choi A."/>
        </authorList>
    </citation>
    <scope>NUCLEOTIDE SEQUENCE [LARGE SCALE GENOMIC DNA]</scope>
    <source>
        <strain evidence="10 11">SJW1-2</strain>
    </source>
</reference>
<keyword evidence="4 10" id="KW-0548">Nucleotidyltransferase</keyword>
<dbReference type="GO" id="GO:0009298">
    <property type="term" value="P:GDP-mannose biosynthetic process"/>
    <property type="evidence" value="ECO:0007669"/>
    <property type="project" value="TreeGrafter"/>
</dbReference>
<evidence type="ECO:0000256" key="4">
    <source>
        <dbReference type="ARBA" id="ARBA00022695"/>
    </source>
</evidence>
<dbReference type="PANTHER" id="PTHR46390">
    <property type="entry name" value="MANNOSE-1-PHOSPHATE GUANYLYLTRANSFERASE"/>
    <property type="match status" value="1"/>
</dbReference>
<dbReference type="RefSeq" id="WP_103313776.1">
    <property type="nucleotide sequence ID" value="NZ_PPPD01000002.1"/>
</dbReference>
<dbReference type="FunFam" id="3.90.550.10:FF:000046">
    <property type="entry name" value="Mannose-1-phosphate guanylyltransferase (GDP)"/>
    <property type="match status" value="1"/>
</dbReference>
<keyword evidence="3 10" id="KW-0808">Transferase</keyword>
<evidence type="ECO:0000313" key="11">
    <source>
        <dbReference type="Proteomes" id="UP000236379"/>
    </source>
</evidence>
<organism evidence="10 11">
    <name type="scientific">Deinococcus koreensis</name>
    <dbReference type="NCBI Taxonomy" id="2054903"/>
    <lineage>
        <taxon>Bacteria</taxon>
        <taxon>Thermotogati</taxon>
        <taxon>Deinococcota</taxon>
        <taxon>Deinococci</taxon>
        <taxon>Deinococcales</taxon>
        <taxon>Deinococcaceae</taxon>
        <taxon>Deinococcus</taxon>
    </lineage>
</organism>
<keyword evidence="6" id="KW-0342">GTP-binding</keyword>
<dbReference type="Pfam" id="PF00483">
    <property type="entry name" value="NTP_transferase"/>
    <property type="match status" value="1"/>
</dbReference>
<dbReference type="InterPro" id="IPR054566">
    <property type="entry name" value="ManC/GMP-like_b-helix"/>
</dbReference>
<accession>A0A2K3UTC4</accession>
<feature type="domain" description="MannoseP isomerase/GMP-like beta-helix" evidence="9">
    <location>
        <begin position="300"/>
        <end position="356"/>
    </location>
</feature>
<evidence type="ECO:0000256" key="1">
    <source>
        <dbReference type="ARBA" id="ARBA00006115"/>
    </source>
</evidence>
<evidence type="ECO:0000256" key="2">
    <source>
        <dbReference type="ARBA" id="ARBA00012387"/>
    </source>
</evidence>
<keyword evidence="11" id="KW-1185">Reference proteome</keyword>
<dbReference type="InterPro" id="IPR005835">
    <property type="entry name" value="NTP_transferase_dom"/>
</dbReference>
<feature type="domain" description="Nucleotidyl transferase" evidence="8">
    <location>
        <begin position="4"/>
        <end position="285"/>
    </location>
</feature>
<comment type="caution">
    <text evidence="10">The sequence shown here is derived from an EMBL/GenBank/DDBJ whole genome shotgun (WGS) entry which is preliminary data.</text>
</comment>
<gene>
    <name evidence="10" type="ORF">CVO96_17760</name>
</gene>
<proteinExistence type="inferred from homology"/>
<evidence type="ECO:0000259" key="9">
    <source>
        <dbReference type="Pfam" id="PF22640"/>
    </source>
</evidence>
<protein>
    <recommendedName>
        <fullName evidence="2">mannose-1-phosphate guanylyltransferase</fullName>
        <ecNumber evidence="2">2.7.7.13</ecNumber>
    </recommendedName>
</protein>
<dbReference type="EC" id="2.7.7.13" evidence="2"/>
<dbReference type="SUPFAM" id="SSF159283">
    <property type="entry name" value="Guanosine diphospho-D-mannose pyrophosphorylase/mannose-6-phosphate isomerase linker domain"/>
    <property type="match status" value="1"/>
</dbReference>
<dbReference type="InterPro" id="IPR029044">
    <property type="entry name" value="Nucleotide-diphossugar_trans"/>
</dbReference>
<sequence length="366" mass="39876">MFYPVILAGGSGERFWPLSRKHKPKQFLTLEAGGRSLIQVTADRLSALSEGMDQLLVVTANDQRSNVLEHLPELPLENLLVEPVARDTAAAILYGALTIARDEPDAIMGVFPADHRVDDPEAFSEVLRRAIAYAQAHDDLVTIGMTPQYPATGYGYIEQGPEQLDAGQLDAGQPASGVYRVQRFAEKPDAETARQFLATGRYLWNSGMFVWRVQSILRAFETLAPELYGPMAEAARIRGGLRAAYPGLPKISVDYAILERARNVVVIPASFGWDDLGDWNALERLLKGDASGDGSNVAVGRTVSLDTGGAILYTTGGDDLIATIGLEDVVVVRAGDVTLVVRKDRTQDIKTVVQQLKKSPELERFA</sequence>
<evidence type="ECO:0000256" key="5">
    <source>
        <dbReference type="ARBA" id="ARBA00022741"/>
    </source>
</evidence>
<evidence type="ECO:0000313" key="10">
    <source>
        <dbReference type="EMBL" id="PNY79792.1"/>
    </source>
</evidence>